<accession>A0ABP0ZMX4</accession>
<feature type="region of interest" description="Disordered" evidence="1">
    <location>
        <begin position="769"/>
        <end position="789"/>
    </location>
</feature>
<dbReference type="PANTHER" id="PTHR22684:SF0">
    <property type="entry name" value="RIBOSOME QUALITY CONTROL COMPLEX SUBUNIT TCF25"/>
    <property type="match status" value="1"/>
</dbReference>
<dbReference type="Pfam" id="PF04910">
    <property type="entry name" value="Tcf25"/>
    <property type="match status" value="1"/>
</dbReference>
<feature type="compositionally biased region" description="Basic residues" evidence="1">
    <location>
        <begin position="131"/>
        <end position="145"/>
    </location>
</feature>
<dbReference type="InterPro" id="IPR006994">
    <property type="entry name" value="TCF25/Rqc1"/>
</dbReference>
<protein>
    <recommendedName>
        <fullName evidence="4">Ribosome quality control complex subunit 1</fullName>
    </recommendedName>
</protein>
<organism evidence="2 3">
    <name type="scientific">Lodderomyces beijingensis</name>
    <dbReference type="NCBI Taxonomy" id="1775926"/>
    <lineage>
        <taxon>Eukaryota</taxon>
        <taxon>Fungi</taxon>
        <taxon>Dikarya</taxon>
        <taxon>Ascomycota</taxon>
        <taxon>Saccharomycotina</taxon>
        <taxon>Pichiomycetes</taxon>
        <taxon>Debaryomycetaceae</taxon>
        <taxon>Candida/Lodderomyces clade</taxon>
        <taxon>Lodderomyces</taxon>
    </lineage>
</organism>
<name>A0ABP0ZMX4_9ASCO</name>
<evidence type="ECO:0000313" key="3">
    <source>
        <dbReference type="Proteomes" id="UP001497383"/>
    </source>
</evidence>
<dbReference type="GeneID" id="92208911"/>
<gene>
    <name evidence="2" type="ORF">LODBEIA_P37150</name>
</gene>
<proteinExistence type="predicted"/>
<feature type="compositionally biased region" description="Acidic residues" evidence="1">
    <location>
        <begin position="99"/>
        <end position="109"/>
    </location>
</feature>
<reference evidence="2 3" key="1">
    <citation type="submission" date="2024-03" db="EMBL/GenBank/DDBJ databases">
        <authorList>
            <person name="Brejova B."/>
        </authorList>
    </citation>
    <scope>NUCLEOTIDE SEQUENCE [LARGE SCALE GENOMIC DNA]</scope>
    <source>
        <strain evidence="2 3">CBS 14171</strain>
    </source>
</reference>
<feature type="compositionally biased region" description="Low complexity" evidence="1">
    <location>
        <begin position="146"/>
        <end position="159"/>
    </location>
</feature>
<evidence type="ECO:0000256" key="1">
    <source>
        <dbReference type="SAM" id="MobiDB-lite"/>
    </source>
</evidence>
<dbReference type="EMBL" id="OZ022408">
    <property type="protein sequence ID" value="CAK9439615.1"/>
    <property type="molecule type" value="Genomic_DNA"/>
</dbReference>
<dbReference type="PANTHER" id="PTHR22684">
    <property type="entry name" value="NULP1-RELATED"/>
    <property type="match status" value="1"/>
</dbReference>
<sequence length="789" mass="90405">MSSRAIKKLAGQSLEDELKQLELKAQAQAKQKSKSKSKSPEIDDQDLQEEGKGDEEEQEQPKSKFNAFAFLEGDEEEGKGDEEEQEQVKSKFNAFAFLEGDEEESESEKEENGINQREPIENPPTPEKKPVASKKQKKKQKKKKSSSSPNKKIQPQGEVDQAEKDDKDDEELDRILAEFKIKEDKKHAARHQGIDEFDFEQEYDEVDIPQDFYDSNFKNFTTNRLKQCLPLLSFKSVKNLDPDQEYKNLFGNSLSMDLIDDANTTTSLAISPEVLAQFRKLAKMTRNWGGKDRRNVPGTSRKLLLSKIRDDWLPTQLKSVTMEELTDENDILNVFMYKEDDISESDMEAKIENEKALGVRYFKFNKASDSKTRFANSKFYASTVLTPDPESLMQLLQVNPYHHETLLQVAMVLLRQGDNKATSNALVERALFTFDRGFHRVFHELMSSAENGLIRLPYEFFSNRQFYLNLFRYIVSLGERSLFSTALAYCKFMLSLSPAEDPLGVRYFMDFYAIMSEEYEYLIQFRNSPLVTSYTRWYTPGIAFSTALAYLNLDKVDEAKRELMNAAKAYPYVAYKILTEVALCNSSNLKGLDFKTNHEILVSAETYLLRAKPLWQSHLQFLSANLEKFFSERPQMKDSSGFVKSFMGLFSGKSEEKSAADSKEVPINLVRFAILSGENKIMGKLPQAVWSREDILEYDLLPPRDHDTGELTFGTTQNRRALVCDSLLDHVDQRILGTIVQENTRGNADVLTEEELEIMRNLLRNAVERGEANNNDNNNNNNNDGDGDD</sequence>
<evidence type="ECO:0008006" key="4">
    <source>
        <dbReference type="Google" id="ProtNLM"/>
    </source>
</evidence>
<dbReference type="RefSeq" id="XP_066830653.1">
    <property type="nucleotide sequence ID" value="XM_066973856.1"/>
</dbReference>
<feature type="compositionally biased region" description="Low complexity" evidence="1">
    <location>
        <begin position="773"/>
        <end position="789"/>
    </location>
</feature>
<feature type="compositionally biased region" description="Acidic residues" evidence="1">
    <location>
        <begin position="72"/>
        <end position="85"/>
    </location>
</feature>
<keyword evidence="3" id="KW-1185">Reference proteome</keyword>
<evidence type="ECO:0000313" key="2">
    <source>
        <dbReference type="EMBL" id="CAK9439615.1"/>
    </source>
</evidence>
<feature type="region of interest" description="Disordered" evidence="1">
    <location>
        <begin position="25"/>
        <end position="170"/>
    </location>
</feature>
<dbReference type="Proteomes" id="UP001497383">
    <property type="component" value="Chromosome 4"/>
</dbReference>
<feature type="compositionally biased region" description="Acidic residues" evidence="1">
    <location>
        <begin position="42"/>
        <end position="58"/>
    </location>
</feature>